<gene>
    <name evidence="2" type="ORF">DL546_004132</name>
</gene>
<accession>A0A420Y5Z6</accession>
<dbReference type="Proteomes" id="UP000275385">
    <property type="component" value="Unassembled WGS sequence"/>
</dbReference>
<organism evidence="2 3">
    <name type="scientific">Coniochaeta pulveracea</name>
    <dbReference type="NCBI Taxonomy" id="177199"/>
    <lineage>
        <taxon>Eukaryota</taxon>
        <taxon>Fungi</taxon>
        <taxon>Dikarya</taxon>
        <taxon>Ascomycota</taxon>
        <taxon>Pezizomycotina</taxon>
        <taxon>Sordariomycetes</taxon>
        <taxon>Sordariomycetidae</taxon>
        <taxon>Coniochaetales</taxon>
        <taxon>Coniochaetaceae</taxon>
        <taxon>Coniochaeta</taxon>
    </lineage>
</organism>
<proteinExistence type="predicted"/>
<feature type="compositionally biased region" description="Basic and acidic residues" evidence="1">
    <location>
        <begin position="1"/>
        <end position="20"/>
    </location>
</feature>
<protein>
    <submittedName>
        <fullName evidence="2">Uncharacterized protein</fullName>
    </submittedName>
</protein>
<reference evidence="2 3" key="1">
    <citation type="submission" date="2018-08" db="EMBL/GenBank/DDBJ databases">
        <title>Draft genome of the lignicolous fungus Coniochaeta pulveracea.</title>
        <authorList>
            <person name="Borstlap C.J."/>
            <person name="De Witt R.N."/>
            <person name="Botha A."/>
            <person name="Volschenk H."/>
        </authorList>
    </citation>
    <scope>NUCLEOTIDE SEQUENCE [LARGE SCALE GENOMIC DNA]</scope>
    <source>
        <strain evidence="2 3">CAB683</strain>
    </source>
</reference>
<dbReference type="AlphaFoldDB" id="A0A420Y5Z6"/>
<name>A0A420Y5Z6_9PEZI</name>
<evidence type="ECO:0000256" key="1">
    <source>
        <dbReference type="SAM" id="MobiDB-lite"/>
    </source>
</evidence>
<feature type="region of interest" description="Disordered" evidence="1">
    <location>
        <begin position="1"/>
        <end position="36"/>
    </location>
</feature>
<evidence type="ECO:0000313" key="3">
    <source>
        <dbReference type="Proteomes" id="UP000275385"/>
    </source>
</evidence>
<dbReference type="EMBL" id="QVQW01000046">
    <property type="protein sequence ID" value="RKU43170.1"/>
    <property type="molecule type" value="Genomic_DNA"/>
</dbReference>
<comment type="caution">
    <text evidence="2">The sequence shown here is derived from an EMBL/GenBank/DDBJ whole genome shotgun (WGS) entry which is preliminary data.</text>
</comment>
<evidence type="ECO:0000313" key="2">
    <source>
        <dbReference type="EMBL" id="RKU43170.1"/>
    </source>
</evidence>
<feature type="compositionally biased region" description="Polar residues" evidence="1">
    <location>
        <begin position="27"/>
        <end position="36"/>
    </location>
</feature>
<keyword evidence="3" id="KW-1185">Reference proteome</keyword>
<sequence>MSDTNRKTPHSNEAENEPVRKVGQSHPAGNNVQITDNTAGIVTGIDSLPPDVIVEIMKSALATDALYSFPPGMLGMTIRMAAIVKDIGTAQQRLLEKLGEWTAYVAHTNHVLEVNTKDLLSLRWPA</sequence>